<feature type="transmembrane region" description="Helical" evidence="8">
    <location>
        <begin position="239"/>
        <end position="259"/>
    </location>
</feature>
<evidence type="ECO:0000256" key="7">
    <source>
        <dbReference type="SAM" id="MobiDB-lite"/>
    </source>
</evidence>
<dbReference type="AlphaFoldDB" id="C5LFW1"/>
<evidence type="ECO:0000256" key="6">
    <source>
        <dbReference type="ARBA" id="ARBA00023136"/>
    </source>
</evidence>
<dbReference type="SUPFAM" id="SSF103473">
    <property type="entry name" value="MFS general substrate transporter"/>
    <property type="match status" value="1"/>
</dbReference>
<accession>C5LFW1</accession>
<proteinExistence type="inferred from homology"/>
<evidence type="ECO:0000313" key="9">
    <source>
        <dbReference type="EMBL" id="EER04378.1"/>
    </source>
</evidence>
<dbReference type="Proteomes" id="UP000007800">
    <property type="component" value="Unassembled WGS sequence"/>
</dbReference>
<protein>
    <submittedName>
        <fullName evidence="9">Equilibrative nucleoside transporter, putative</fullName>
    </submittedName>
</protein>
<dbReference type="GO" id="GO:0005886">
    <property type="term" value="C:plasma membrane"/>
    <property type="evidence" value="ECO:0007669"/>
    <property type="project" value="TreeGrafter"/>
</dbReference>
<name>C5LFW1_PERM5</name>
<evidence type="ECO:0000256" key="3">
    <source>
        <dbReference type="ARBA" id="ARBA00022448"/>
    </source>
</evidence>
<feature type="transmembrane region" description="Helical" evidence="8">
    <location>
        <begin position="107"/>
        <end position="124"/>
    </location>
</feature>
<evidence type="ECO:0000256" key="1">
    <source>
        <dbReference type="ARBA" id="ARBA00004141"/>
    </source>
</evidence>
<dbReference type="Pfam" id="PF01733">
    <property type="entry name" value="Nucleoside_tran"/>
    <property type="match status" value="1"/>
</dbReference>
<dbReference type="PANTHER" id="PTHR10332:SF10">
    <property type="entry name" value="EQUILIBRATIVE NUCLEOSIDE TRANSPORTER 4"/>
    <property type="match status" value="1"/>
</dbReference>
<organism evidence="10">
    <name type="scientific">Perkinsus marinus (strain ATCC 50983 / TXsc)</name>
    <dbReference type="NCBI Taxonomy" id="423536"/>
    <lineage>
        <taxon>Eukaryota</taxon>
        <taxon>Sar</taxon>
        <taxon>Alveolata</taxon>
        <taxon>Perkinsozoa</taxon>
        <taxon>Perkinsea</taxon>
        <taxon>Perkinsida</taxon>
        <taxon>Perkinsidae</taxon>
        <taxon>Perkinsus</taxon>
    </lineage>
</organism>
<comment type="similarity">
    <text evidence="2">Belongs to the SLC29A/ENT transporter (TC 2.A.57) family.</text>
</comment>
<keyword evidence="4 8" id="KW-0812">Transmembrane</keyword>
<dbReference type="EMBL" id="GG681687">
    <property type="protein sequence ID" value="EER04378.1"/>
    <property type="molecule type" value="Genomic_DNA"/>
</dbReference>
<keyword evidence="10" id="KW-1185">Reference proteome</keyword>
<keyword evidence="5 8" id="KW-1133">Transmembrane helix</keyword>
<dbReference type="InterPro" id="IPR002259">
    <property type="entry name" value="Eqnu_transpt"/>
</dbReference>
<evidence type="ECO:0000256" key="4">
    <source>
        <dbReference type="ARBA" id="ARBA00022692"/>
    </source>
</evidence>
<feature type="transmembrane region" description="Helical" evidence="8">
    <location>
        <begin position="363"/>
        <end position="387"/>
    </location>
</feature>
<gene>
    <name evidence="9" type="ORF">Pmar_PMAR021535</name>
</gene>
<evidence type="ECO:0000256" key="5">
    <source>
        <dbReference type="ARBA" id="ARBA00022989"/>
    </source>
</evidence>
<evidence type="ECO:0000256" key="8">
    <source>
        <dbReference type="SAM" id="Phobius"/>
    </source>
</evidence>
<dbReference type="GeneID" id="9037031"/>
<dbReference type="PANTHER" id="PTHR10332">
    <property type="entry name" value="EQUILIBRATIVE NUCLEOSIDE TRANSPORTER"/>
    <property type="match status" value="1"/>
</dbReference>
<feature type="region of interest" description="Disordered" evidence="7">
    <location>
        <begin position="1"/>
        <end position="57"/>
    </location>
</feature>
<feature type="transmembrane region" description="Helical" evidence="8">
    <location>
        <begin position="294"/>
        <end position="316"/>
    </location>
</feature>
<comment type="subcellular location">
    <subcellularLocation>
        <location evidence="1">Membrane</location>
        <topology evidence="1">Multi-pass membrane protein</topology>
    </subcellularLocation>
</comment>
<feature type="transmembrane region" description="Helical" evidence="8">
    <location>
        <begin position="67"/>
        <end position="87"/>
    </location>
</feature>
<dbReference type="InterPro" id="IPR036259">
    <property type="entry name" value="MFS_trans_sf"/>
</dbReference>
<dbReference type="InParanoid" id="C5LFW1"/>
<dbReference type="GO" id="GO:0005337">
    <property type="term" value="F:nucleoside transmembrane transporter activity"/>
    <property type="evidence" value="ECO:0007669"/>
    <property type="project" value="InterPro"/>
</dbReference>
<dbReference type="OrthoDB" id="46396at2759"/>
<reference evidence="9 10" key="1">
    <citation type="submission" date="2008-07" db="EMBL/GenBank/DDBJ databases">
        <authorList>
            <person name="El-Sayed N."/>
            <person name="Caler E."/>
            <person name="Inman J."/>
            <person name="Amedeo P."/>
            <person name="Hass B."/>
            <person name="Wortman J."/>
        </authorList>
    </citation>
    <scope>NUCLEOTIDE SEQUENCE [LARGE SCALE GENOMIC DNA]</scope>
    <source>
        <strain evidence="10">ATCC 50983 / TXsc</strain>
    </source>
</reference>
<sequence>MSTSATEVELSVRKGNESLSVETNHDIEDGVPVTKPGSSSSSCSSDNEMRELKPDEKKVEEKSLEDWKLLFMFMVLGFIALAPWNFVLTELVYLNDKFEHQFSSNVSIYYGLSVNVAELLLIFIGNKFAFAPRMDIGCVLLASFNIALALVAMFIGNDDPCDNAGLGFGLGLVCTFMLGFGHSFIESCAFGLAALGSQACMNWGMIGEGVAGLIGWPINILINYILISCGVERYAEWRCFIFFLVTTVLTILCLPMYHYGMMKHPYMKQVMEMEAKRKAGGLKQRQTRRPVYRILMDIAVPAFVVWCALTITFVVFPSQVTQFTSGKGAADNASFIPLITYMYQIFDTVGRFAPNVGIRLPQLWLVALALSRGIFIPLFICIKLFPWNAAFQHNYFKHIMMAIFAFTNGVTSTLGMMMGPTKVPDDRNEQEIAGYAMSFCLIDGILIGSIFGIWCMVYCYTVLFDEPFVLNNNNSVLGELKFDNVNHVACSLFLYT</sequence>
<feature type="transmembrane region" description="Helical" evidence="8">
    <location>
        <begin position="399"/>
        <end position="420"/>
    </location>
</feature>
<dbReference type="PRINTS" id="PR01130">
    <property type="entry name" value="DERENTRNSPRT"/>
</dbReference>
<feature type="transmembrane region" description="Helical" evidence="8">
    <location>
        <begin position="205"/>
        <end position="227"/>
    </location>
</feature>
<feature type="transmembrane region" description="Helical" evidence="8">
    <location>
        <begin position="136"/>
        <end position="156"/>
    </location>
</feature>
<feature type="compositionally biased region" description="Basic and acidic residues" evidence="7">
    <location>
        <begin position="47"/>
        <end position="57"/>
    </location>
</feature>
<evidence type="ECO:0000256" key="2">
    <source>
        <dbReference type="ARBA" id="ARBA00007965"/>
    </source>
</evidence>
<dbReference type="OMA" id="WTTWYIN"/>
<feature type="transmembrane region" description="Helical" evidence="8">
    <location>
        <begin position="432"/>
        <end position="460"/>
    </location>
</feature>
<evidence type="ECO:0000313" key="10">
    <source>
        <dbReference type="Proteomes" id="UP000007800"/>
    </source>
</evidence>
<dbReference type="RefSeq" id="XP_002772562.1">
    <property type="nucleotide sequence ID" value="XM_002772516.1"/>
</dbReference>
<keyword evidence="3" id="KW-0813">Transport</keyword>
<feature type="transmembrane region" description="Helical" evidence="8">
    <location>
        <begin position="168"/>
        <end position="193"/>
    </location>
</feature>
<keyword evidence="6 8" id="KW-0472">Membrane</keyword>